<name>A0A097J612_BPR27</name>
<protein>
    <recommendedName>
        <fullName evidence="1">DUF7247 domain-containing protein</fullName>
    </recommendedName>
</protein>
<evidence type="ECO:0000313" key="3">
    <source>
        <dbReference type="Proteomes" id="UP000029932"/>
    </source>
</evidence>
<keyword evidence="3" id="KW-1185">Reference proteome</keyword>
<reference evidence="2 3" key="1">
    <citation type="submission" date="2014-09" db="EMBL/GenBank/DDBJ databases">
        <title>Complete Genome Sequences of T4-like Bacteriophages RB3, RB5, RB6, RB7, RB9, RB10, RB27, RB33, RB55, RB59, and RB68.</title>
        <authorList>
            <person name="Yaung S.J."/>
            <person name="Esvelt K.M."/>
            <person name="Church G.M."/>
        </authorList>
    </citation>
    <scope>NUCLEOTIDE SEQUENCE [LARGE SCALE GENOMIC DNA]</scope>
</reference>
<dbReference type="RefSeq" id="YP_009102436.1">
    <property type="nucleotide sequence ID" value="NC_025448.1"/>
</dbReference>
<organism evidence="2 3">
    <name type="scientific">Enterobacteria phage RB27</name>
    <name type="common">Bacteriophage RB27</name>
    <dbReference type="NCBI Taxonomy" id="69609"/>
    <lineage>
        <taxon>Viruses</taxon>
        <taxon>Duplodnaviria</taxon>
        <taxon>Heunggongvirae</taxon>
        <taxon>Uroviricota</taxon>
        <taxon>Caudoviricetes</taxon>
        <taxon>Pantevenvirales</taxon>
        <taxon>Straboviridae</taxon>
        <taxon>Tevenvirinae</taxon>
        <taxon>Tequatrovirus</taxon>
        <taxon>Tequatrovirus RB27</taxon>
    </lineage>
</organism>
<dbReference type="GeneID" id="22113220"/>
<proteinExistence type="predicted"/>
<evidence type="ECO:0000313" key="2">
    <source>
        <dbReference type="EMBL" id="AIT74598.1"/>
    </source>
</evidence>
<dbReference type="KEGG" id="vg:22113220"/>
<evidence type="ECO:0000259" key="1">
    <source>
        <dbReference type="Pfam" id="PF23905"/>
    </source>
</evidence>
<dbReference type="InterPro" id="IPR055671">
    <property type="entry name" value="DUF7247"/>
</dbReference>
<sequence length="119" mass="12956">MSDIRVAGIARVSIRCQLKTAPGTAYINLSHDLCSSERPLTGVITFYAGVGGNEFTVGEFVGCKLKVQKNVLELFSDLYGDSDEVFDEISQAVNRGMVTLVKMIKDSGFASGPFQWEVI</sequence>
<organismHost>
    <name type="scientific">Escherichia coli</name>
    <dbReference type="NCBI Taxonomy" id="562"/>
</organismHost>
<dbReference type="Proteomes" id="UP000029932">
    <property type="component" value="Segment"/>
</dbReference>
<accession>A0A097J612</accession>
<dbReference type="EMBL" id="KM607000">
    <property type="protein sequence ID" value="AIT74598.1"/>
    <property type="molecule type" value="Genomic_DNA"/>
</dbReference>
<feature type="domain" description="DUF7247" evidence="1">
    <location>
        <begin position="1"/>
        <end position="114"/>
    </location>
</feature>
<gene>
    <name evidence="2" type="ORF">RB27_231</name>
</gene>
<dbReference type="Pfam" id="PF23905">
    <property type="entry name" value="DUF7247"/>
    <property type="match status" value="1"/>
</dbReference>